<evidence type="ECO:0000313" key="1">
    <source>
        <dbReference type="EMBL" id="SDD45054.1"/>
    </source>
</evidence>
<evidence type="ECO:0000313" key="2">
    <source>
        <dbReference type="Proteomes" id="UP000198757"/>
    </source>
</evidence>
<dbReference type="Gene3D" id="3.40.50.12370">
    <property type="match status" value="1"/>
</dbReference>
<reference evidence="2" key="1">
    <citation type="submission" date="2016-10" db="EMBL/GenBank/DDBJ databases">
        <authorList>
            <person name="Varghese N."/>
            <person name="Submissions S."/>
        </authorList>
    </citation>
    <scope>NUCLEOTIDE SEQUENCE [LARGE SCALE GENOMIC DNA]</scope>
    <source>
        <strain evidence="2">DSM 25811 / CCM 8410 / LMG 26954 / E90</strain>
    </source>
</reference>
<dbReference type="Proteomes" id="UP000198757">
    <property type="component" value="Unassembled WGS sequence"/>
</dbReference>
<protein>
    <recommendedName>
        <fullName evidence="3">Universal stress protein family protein</fullName>
    </recommendedName>
</protein>
<dbReference type="SUPFAM" id="SSF52402">
    <property type="entry name" value="Adenine nucleotide alpha hydrolases-like"/>
    <property type="match status" value="1"/>
</dbReference>
<dbReference type="EMBL" id="FMZO01000009">
    <property type="protein sequence ID" value="SDD45054.1"/>
    <property type="molecule type" value="Genomic_DNA"/>
</dbReference>
<name>A0A1G6UUW8_NIADE</name>
<dbReference type="RefSeq" id="WP_090391237.1">
    <property type="nucleotide sequence ID" value="NZ_FMZO01000009.1"/>
</dbReference>
<evidence type="ECO:0008006" key="3">
    <source>
        <dbReference type="Google" id="ProtNLM"/>
    </source>
</evidence>
<sequence length="249" mass="28210">MKKLLFVCDEDHYPQGGFEWIRQLHQQEPCVIKGLFFTAAAHDPAAGAGRFIRQCGDNAIQCYTVEKSHAEWQKTFWEQETRYADLLVFSQDLLYAGAATAQPNERMQDLLRWATCPVIAVPEDAPPPEHIIAAYDGSSQSMEALKTFCTLFPWSKDIPAQIVYIKDEPSDSIPQLELLTEYAHVHFTSVKILKLRWDSDKHFNTWVGCFRNPLLVTGAFGRSALSTTLRGSFIQKIIGHHLAPVFVAR</sequence>
<organism evidence="1 2">
    <name type="scientific">Niabella drilacis (strain DSM 25811 / CCM 8410 / CCUG 62505 / LMG 26954 / E90)</name>
    <dbReference type="NCBI Taxonomy" id="1285928"/>
    <lineage>
        <taxon>Bacteria</taxon>
        <taxon>Pseudomonadati</taxon>
        <taxon>Bacteroidota</taxon>
        <taxon>Chitinophagia</taxon>
        <taxon>Chitinophagales</taxon>
        <taxon>Chitinophagaceae</taxon>
        <taxon>Niabella</taxon>
    </lineage>
</organism>
<gene>
    <name evidence="1" type="ORF">SAMN04487894_10996</name>
</gene>
<accession>A0A1G6UUW8</accession>
<proteinExistence type="predicted"/>
<dbReference type="AlphaFoldDB" id="A0A1G6UUW8"/>
<keyword evidence="2" id="KW-1185">Reference proteome</keyword>
<dbReference type="OrthoDB" id="659195at2"/>